<sequence length="346" mass="38287">MSFALSTRDALDDILADARRDSVEFPYLLANHVPMVLVALSRLGASDARVAEYLANYRRVKGLVPIPPRVAPIERARWTEALGDRSREADYRDFFVAEVRRLGVNDAIAAYLPTLLPGIGASALHGLMRLAYGVLRMDPDEVGTALGYWATTYLRMPEATGAAPITDDPAAVLAQSAAIEGMHHLEPETDLLWHTIRAAGAEPGFAPVVDMLAIKSDCLKRLAATSLVVFATAMDFTSLHAVTGTHWVRLVTPHLPEDERPRLIRYYWQIIASLVPKIGFPTIPDAETIEAWRNLDAPEWPEIEAKAIQSDDEHDISLTFSAREEQKIYGDRLYRVVAARRVGLIA</sequence>
<dbReference type="PANTHER" id="PTHR35870">
    <property type="entry name" value="PROTEIN, PUTATIVE (AFU_ORTHOLOGUE AFUA_5G03330)-RELATED"/>
    <property type="match status" value="1"/>
</dbReference>
<comment type="caution">
    <text evidence="2">The sequence shown here is derived from an EMBL/GenBank/DDBJ whole genome shotgun (WGS) entry which is preliminary data.</text>
</comment>
<dbReference type="GO" id="GO:0016491">
    <property type="term" value="F:oxidoreductase activity"/>
    <property type="evidence" value="ECO:0007669"/>
    <property type="project" value="UniProtKB-KW"/>
</dbReference>
<protein>
    <recommendedName>
        <fullName evidence="4">Questin oxidase family protein</fullName>
    </recommendedName>
</protein>
<organism evidence="2 3">
    <name type="scientific">Kaistia hirudinis</name>
    <dbReference type="NCBI Taxonomy" id="1293440"/>
    <lineage>
        <taxon>Bacteria</taxon>
        <taxon>Pseudomonadati</taxon>
        <taxon>Pseudomonadota</taxon>
        <taxon>Alphaproteobacteria</taxon>
        <taxon>Hyphomicrobiales</taxon>
        <taxon>Kaistiaceae</taxon>
        <taxon>Kaistia</taxon>
    </lineage>
</organism>
<dbReference type="RefSeq" id="WP_183400636.1">
    <property type="nucleotide sequence ID" value="NZ_JACIDS010000005.1"/>
</dbReference>
<keyword evidence="1" id="KW-0560">Oxidoreductase</keyword>
<dbReference type="InterPro" id="IPR025337">
    <property type="entry name" value="Questin_oxidase-like"/>
</dbReference>
<gene>
    <name evidence="2" type="ORF">GGR25_004045</name>
</gene>
<evidence type="ECO:0008006" key="4">
    <source>
        <dbReference type="Google" id="ProtNLM"/>
    </source>
</evidence>
<dbReference type="Pfam" id="PF14027">
    <property type="entry name" value="Questin_oxidase"/>
    <property type="match status" value="1"/>
</dbReference>
<name>A0A840AW17_9HYPH</name>
<evidence type="ECO:0000313" key="2">
    <source>
        <dbReference type="EMBL" id="MBB3932981.1"/>
    </source>
</evidence>
<accession>A0A840AW17</accession>
<reference evidence="2 3" key="1">
    <citation type="submission" date="2020-08" db="EMBL/GenBank/DDBJ databases">
        <title>Genomic Encyclopedia of Type Strains, Phase IV (KMG-IV): sequencing the most valuable type-strain genomes for metagenomic binning, comparative biology and taxonomic classification.</title>
        <authorList>
            <person name="Goeker M."/>
        </authorList>
    </citation>
    <scope>NUCLEOTIDE SEQUENCE [LARGE SCALE GENOMIC DNA]</scope>
    <source>
        <strain evidence="2 3">DSM 25966</strain>
    </source>
</reference>
<proteinExistence type="predicted"/>
<dbReference type="EMBL" id="JACIDS010000005">
    <property type="protein sequence ID" value="MBB3932981.1"/>
    <property type="molecule type" value="Genomic_DNA"/>
</dbReference>
<dbReference type="AlphaFoldDB" id="A0A840AW17"/>
<keyword evidence="3" id="KW-1185">Reference proteome</keyword>
<dbReference type="Proteomes" id="UP000553963">
    <property type="component" value="Unassembled WGS sequence"/>
</dbReference>
<dbReference type="PANTHER" id="PTHR35870:SF1">
    <property type="entry name" value="PROTEIN, PUTATIVE (AFU_ORTHOLOGUE AFUA_5G03330)-RELATED"/>
    <property type="match status" value="1"/>
</dbReference>
<evidence type="ECO:0000313" key="3">
    <source>
        <dbReference type="Proteomes" id="UP000553963"/>
    </source>
</evidence>
<evidence type="ECO:0000256" key="1">
    <source>
        <dbReference type="ARBA" id="ARBA00023002"/>
    </source>
</evidence>